<accession>A0ABP1D5C6</accession>
<sequence>MVVTSTEVCTPMTFGLTKPDAWVSIPGIFKPAFPCAKLKNLRIISLNKRDYSSSTPYSEEELAELNSPDEAIRIGFVKKRVAEVGAFIVWLIQNENIPTPVGGSVDDSKEKGGLSIAAWSSGSCLAVPFLAFAPELIGKDSLDLIQKYLCSYVMYDAPNFPHGLPVPVLDGQYYCPIGDPALTHAEIIQQFPDWCSGFYTHSPSALSELSAPLDAPSNFSNVTEFLSALTLNQDVEPAPTSIQILQAASDTCEPVPNVARAHVQLLFVSFPFYAECSAKVFLSPMPIWPKVRREVVVCGRSFGLTLYAAWELKRLVQFRKSLIEGKGKEGCTVRFHVWKDFNHTVRLHSCS</sequence>
<protein>
    <submittedName>
        <fullName evidence="1">Uncharacterized protein</fullName>
    </submittedName>
</protein>
<keyword evidence="2" id="KW-1185">Reference proteome</keyword>
<dbReference type="Proteomes" id="UP001497453">
    <property type="component" value="Chromosome 3"/>
</dbReference>
<evidence type="ECO:0000313" key="1">
    <source>
        <dbReference type="EMBL" id="CAL1703075.1"/>
    </source>
</evidence>
<gene>
    <name evidence="1" type="ORF">GFSPODELE1_LOCUS4388</name>
</gene>
<proteinExistence type="predicted"/>
<dbReference type="EMBL" id="OZ037946">
    <property type="protein sequence ID" value="CAL1703075.1"/>
    <property type="molecule type" value="Genomic_DNA"/>
</dbReference>
<organism evidence="1 2">
    <name type="scientific">Somion occarium</name>
    <dbReference type="NCBI Taxonomy" id="3059160"/>
    <lineage>
        <taxon>Eukaryota</taxon>
        <taxon>Fungi</taxon>
        <taxon>Dikarya</taxon>
        <taxon>Basidiomycota</taxon>
        <taxon>Agaricomycotina</taxon>
        <taxon>Agaricomycetes</taxon>
        <taxon>Polyporales</taxon>
        <taxon>Cerrenaceae</taxon>
        <taxon>Somion</taxon>
    </lineage>
</organism>
<reference evidence="2" key="1">
    <citation type="submission" date="2024-04" db="EMBL/GenBank/DDBJ databases">
        <authorList>
            <person name="Shaw F."/>
            <person name="Minotto A."/>
        </authorList>
    </citation>
    <scope>NUCLEOTIDE SEQUENCE [LARGE SCALE GENOMIC DNA]</scope>
</reference>
<evidence type="ECO:0000313" key="2">
    <source>
        <dbReference type="Proteomes" id="UP001497453"/>
    </source>
</evidence>
<name>A0ABP1D5C6_9APHY</name>